<accession>A0A1M5ADA0</accession>
<name>A0A1M5ADA0_9FLAO</name>
<evidence type="ECO:0000313" key="1">
    <source>
        <dbReference type="EMBL" id="SHF28077.1"/>
    </source>
</evidence>
<keyword evidence="2" id="KW-1185">Reference proteome</keyword>
<dbReference type="AlphaFoldDB" id="A0A1M5ADA0"/>
<dbReference type="Proteomes" id="UP000184147">
    <property type="component" value="Unassembled WGS sequence"/>
</dbReference>
<sequence>MKNLIFGLIATLFIGIPSQAQNKETLTEKAIVQSISLVSKTNTDKVAYQFKSLAEFDEGLEIILKEGALVNTETQRNADKCEVSLEVSVTMSVGLASVTVTASATVGCAEVAATVTRLRRMLIASITG</sequence>
<reference evidence="1 2" key="1">
    <citation type="submission" date="2016-11" db="EMBL/GenBank/DDBJ databases">
        <authorList>
            <person name="Jaros S."/>
            <person name="Januszkiewicz K."/>
            <person name="Wedrychowicz H."/>
        </authorList>
    </citation>
    <scope>NUCLEOTIDE SEQUENCE [LARGE SCALE GENOMIC DNA]</scope>
    <source>
        <strain evidence="1 2">DSM 25660</strain>
    </source>
</reference>
<dbReference type="EMBL" id="FQVQ01000006">
    <property type="protein sequence ID" value="SHF28077.1"/>
    <property type="molecule type" value="Genomic_DNA"/>
</dbReference>
<organism evidence="1 2">
    <name type="scientific">Flavobacterium fontis</name>
    <dbReference type="NCBI Taxonomy" id="1124188"/>
    <lineage>
        <taxon>Bacteria</taxon>
        <taxon>Pseudomonadati</taxon>
        <taxon>Bacteroidota</taxon>
        <taxon>Flavobacteriia</taxon>
        <taxon>Flavobacteriales</taxon>
        <taxon>Flavobacteriaceae</taxon>
        <taxon>Flavobacterium</taxon>
    </lineage>
</organism>
<protein>
    <submittedName>
        <fullName evidence="1">Uncharacterized protein</fullName>
    </submittedName>
</protein>
<evidence type="ECO:0000313" key="2">
    <source>
        <dbReference type="Proteomes" id="UP000184147"/>
    </source>
</evidence>
<dbReference type="RefSeq" id="WP_073362751.1">
    <property type="nucleotide sequence ID" value="NZ_FQVQ01000006.1"/>
</dbReference>
<proteinExistence type="predicted"/>
<gene>
    <name evidence="1" type="ORF">SAMN05444377_10618</name>
</gene>
<dbReference type="OrthoDB" id="1353854at2"/>